<dbReference type="Gene3D" id="3.40.50.2000">
    <property type="entry name" value="Glycogen Phosphorylase B"/>
    <property type="match status" value="2"/>
</dbReference>
<proteinExistence type="inferred from homology"/>
<keyword evidence="3" id="KW-0808">Transferase</keyword>
<evidence type="ECO:0000256" key="2">
    <source>
        <dbReference type="ARBA" id="ARBA00022676"/>
    </source>
</evidence>
<comment type="caution">
    <text evidence="5">The sequence shown here is derived from an EMBL/GenBank/DDBJ whole genome shotgun (WGS) entry which is preliminary data.</text>
</comment>
<evidence type="ECO:0000259" key="4">
    <source>
        <dbReference type="Pfam" id="PF06925"/>
    </source>
</evidence>
<dbReference type="SUPFAM" id="SSF53756">
    <property type="entry name" value="UDP-Glycosyltransferase/glycogen phosphorylase"/>
    <property type="match status" value="1"/>
</dbReference>
<evidence type="ECO:0000256" key="3">
    <source>
        <dbReference type="ARBA" id="ARBA00022679"/>
    </source>
</evidence>
<keyword evidence="2" id="KW-0328">Glycosyltransferase</keyword>
<sequence length="366" mass="42117">MNILILPLFRFPTGHSVVAETVQRKITKTHPATHIEIVDLLSYTNPLLEKIVGTTYIRWIQKNPQSYQFMYEKNVNSCKKKKKEKMPILTPLFIRSMKKLLDEKRPDLILCSHAFPSSILSALRDKGTFVPPVVNVYTDFFMNDVWAKSTSDYHLVPHVEAKRLLIDEYGQPAERIFVTGVPIDDEIFIPKSLGEVGHQLLIAGGNVGFMDIEQVSRLLHMYESHHFNILCGNNKTLYENIQAADHPRLHAIPYLKNREQMNELYDRMDAVITKPGGVTMTELIHKRLPIYIDHFLPGPEQENFHYLQARGLVQQIDLTEGTALELEKQNAAFHEACDRYEAQFEMNATEALAHIIEQVRTVSLRQ</sequence>
<accession>A0ABW3GUA4</accession>
<dbReference type="Pfam" id="PF06925">
    <property type="entry name" value="MGDG_synth"/>
    <property type="match status" value="1"/>
</dbReference>
<gene>
    <name evidence="5" type="ORF">ACFQ0V_03320</name>
</gene>
<dbReference type="InterPro" id="IPR050519">
    <property type="entry name" value="Glycosyltransf_28_UgtP"/>
</dbReference>
<dbReference type="PANTHER" id="PTHR43025">
    <property type="entry name" value="MONOGALACTOSYLDIACYLGLYCEROL SYNTHASE"/>
    <property type="match status" value="1"/>
</dbReference>
<evidence type="ECO:0000256" key="1">
    <source>
        <dbReference type="ARBA" id="ARBA00006962"/>
    </source>
</evidence>
<feature type="domain" description="Diacylglycerol glucosyltransferase N-terminal" evidence="4">
    <location>
        <begin position="15"/>
        <end position="183"/>
    </location>
</feature>
<organism evidence="5 6">
    <name type="scientific">Savagea faecisuis</name>
    <dbReference type="NCBI Taxonomy" id="1274803"/>
    <lineage>
        <taxon>Bacteria</taxon>
        <taxon>Bacillati</taxon>
        <taxon>Bacillota</taxon>
        <taxon>Bacilli</taxon>
        <taxon>Bacillales</taxon>
        <taxon>Caryophanaceae</taxon>
        <taxon>Savagea</taxon>
    </lineage>
</organism>
<evidence type="ECO:0000313" key="5">
    <source>
        <dbReference type="EMBL" id="MFD0942799.1"/>
    </source>
</evidence>
<dbReference type="RefSeq" id="WP_381009649.1">
    <property type="nucleotide sequence ID" value="NZ_JBHTJF010000014.1"/>
</dbReference>
<comment type="similarity">
    <text evidence="1">Belongs to the glycosyltransferase 28 family.</text>
</comment>
<keyword evidence="6" id="KW-1185">Reference proteome</keyword>
<dbReference type="EMBL" id="JBHTJF010000014">
    <property type="protein sequence ID" value="MFD0942799.1"/>
    <property type="molecule type" value="Genomic_DNA"/>
</dbReference>
<protein>
    <recommendedName>
        <fullName evidence="4">Diacylglycerol glucosyltransferase N-terminal domain-containing protein</fullName>
    </recommendedName>
</protein>
<name>A0ABW3GUA4_9BACL</name>
<dbReference type="PANTHER" id="PTHR43025:SF3">
    <property type="entry name" value="MONOGALACTOSYLDIACYLGLYCEROL SYNTHASE 1, CHLOROPLASTIC"/>
    <property type="match status" value="1"/>
</dbReference>
<evidence type="ECO:0000313" key="6">
    <source>
        <dbReference type="Proteomes" id="UP001596976"/>
    </source>
</evidence>
<reference evidence="6" key="1">
    <citation type="journal article" date="2019" name="Int. J. Syst. Evol. Microbiol.">
        <title>The Global Catalogue of Microorganisms (GCM) 10K type strain sequencing project: providing services to taxonomists for standard genome sequencing and annotation.</title>
        <authorList>
            <consortium name="The Broad Institute Genomics Platform"/>
            <consortium name="The Broad Institute Genome Sequencing Center for Infectious Disease"/>
            <person name="Wu L."/>
            <person name="Ma J."/>
        </authorList>
    </citation>
    <scope>NUCLEOTIDE SEQUENCE [LARGE SCALE GENOMIC DNA]</scope>
    <source>
        <strain evidence="6">CCUG 63563</strain>
    </source>
</reference>
<dbReference type="Proteomes" id="UP001596976">
    <property type="component" value="Unassembled WGS sequence"/>
</dbReference>
<dbReference type="InterPro" id="IPR009695">
    <property type="entry name" value="Diacylglyc_glucosyltr_N"/>
</dbReference>